<dbReference type="InterPro" id="IPR050155">
    <property type="entry name" value="HAD-like_hydrolase_sf"/>
</dbReference>
<feature type="chain" id="PRO_5042166553" description="Haloacid dehalogenase-like hydrolase" evidence="1">
    <location>
        <begin position="21"/>
        <end position="319"/>
    </location>
</feature>
<evidence type="ECO:0008006" key="4">
    <source>
        <dbReference type="Google" id="ProtNLM"/>
    </source>
</evidence>
<dbReference type="Gene3D" id="1.10.150.240">
    <property type="entry name" value="Putative phosphatase, domain 2"/>
    <property type="match status" value="1"/>
</dbReference>
<dbReference type="PANTHER" id="PTHR43434">
    <property type="entry name" value="PHOSPHOGLYCOLATE PHOSPHATASE"/>
    <property type="match status" value="1"/>
</dbReference>
<dbReference type="Gene3D" id="3.40.50.1000">
    <property type="entry name" value="HAD superfamily/HAD-like"/>
    <property type="match status" value="1"/>
</dbReference>
<dbReference type="Proteomes" id="UP001295423">
    <property type="component" value="Unassembled WGS sequence"/>
</dbReference>
<dbReference type="InterPro" id="IPR036412">
    <property type="entry name" value="HAD-like_sf"/>
</dbReference>
<dbReference type="GO" id="GO:0006281">
    <property type="term" value="P:DNA repair"/>
    <property type="evidence" value="ECO:0007669"/>
    <property type="project" value="TreeGrafter"/>
</dbReference>
<keyword evidence="3" id="KW-1185">Reference proteome</keyword>
<evidence type="ECO:0000313" key="2">
    <source>
        <dbReference type="EMBL" id="CAJ1953987.1"/>
    </source>
</evidence>
<evidence type="ECO:0000256" key="1">
    <source>
        <dbReference type="SAM" id="SignalP"/>
    </source>
</evidence>
<dbReference type="SUPFAM" id="SSF56784">
    <property type="entry name" value="HAD-like"/>
    <property type="match status" value="1"/>
</dbReference>
<comment type="caution">
    <text evidence="2">The sequence shown here is derived from an EMBL/GenBank/DDBJ whole genome shotgun (WGS) entry which is preliminary data.</text>
</comment>
<protein>
    <recommendedName>
        <fullName evidence="4">Haloacid dehalogenase-like hydrolase</fullName>
    </recommendedName>
</protein>
<dbReference type="GO" id="GO:0008967">
    <property type="term" value="F:phosphoglycolate phosphatase activity"/>
    <property type="evidence" value="ECO:0007669"/>
    <property type="project" value="TreeGrafter"/>
</dbReference>
<dbReference type="PANTHER" id="PTHR43434:SF1">
    <property type="entry name" value="PHOSPHOGLYCOLATE PHOSPHATASE"/>
    <property type="match status" value="1"/>
</dbReference>
<sequence>MNVQWLFTIGLLLVSVQTNAFTLITFDVDGTLVKGSGQAAAESAHAKAFSHAVGTILGDGKSVMPVAKALPGNLYHGSTDGLISLRLAKATLGIDTDVSYPKLDQIFQCMFEYMSACSDKEVANLISPLPGVLDQLKTLSQMNDKVMCGLVTGNVEGIARLKMRAVGVWDTQALSPPSPMQKTWPGTENIAFLGGFGSDFCSGNIDDIARNHLDRGEQIAIATERCRYLLKDEPIKQLERVVHVGDAPADVLAAKAFSETLEGGEENLCVGMVAVATGSYSAEELRGQAGETIPGKWEPVVLEDGMNDPKFLAACGVSQ</sequence>
<accession>A0AAD2PV80</accession>
<feature type="signal peptide" evidence="1">
    <location>
        <begin position="1"/>
        <end position="20"/>
    </location>
</feature>
<dbReference type="InterPro" id="IPR023198">
    <property type="entry name" value="PGP-like_dom2"/>
</dbReference>
<dbReference type="Pfam" id="PF00702">
    <property type="entry name" value="Hydrolase"/>
    <property type="match status" value="1"/>
</dbReference>
<reference evidence="2" key="1">
    <citation type="submission" date="2023-08" db="EMBL/GenBank/DDBJ databases">
        <authorList>
            <person name="Audoor S."/>
            <person name="Bilcke G."/>
        </authorList>
    </citation>
    <scope>NUCLEOTIDE SEQUENCE</scope>
</reference>
<dbReference type="EMBL" id="CAKOGP040001847">
    <property type="protein sequence ID" value="CAJ1953987.1"/>
    <property type="molecule type" value="Genomic_DNA"/>
</dbReference>
<gene>
    <name evidence="2" type="ORF">CYCCA115_LOCUS14585</name>
</gene>
<dbReference type="AlphaFoldDB" id="A0AAD2PV80"/>
<keyword evidence="1" id="KW-0732">Signal</keyword>
<proteinExistence type="predicted"/>
<evidence type="ECO:0000313" key="3">
    <source>
        <dbReference type="Proteomes" id="UP001295423"/>
    </source>
</evidence>
<organism evidence="2 3">
    <name type="scientific">Cylindrotheca closterium</name>
    <dbReference type="NCBI Taxonomy" id="2856"/>
    <lineage>
        <taxon>Eukaryota</taxon>
        <taxon>Sar</taxon>
        <taxon>Stramenopiles</taxon>
        <taxon>Ochrophyta</taxon>
        <taxon>Bacillariophyta</taxon>
        <taxon>Bacillariophyceae</taxon>
        <taxon>Bacillariophycidae</taxon>
        <taxon>Bacillariales</taxon>
        <taxon>Bacillariaceae</taxon>
        <taxon>Cylindrotheca</taxon>
    </lineage>
</organism>
<dbReference type="InterPro" id="IPR023214">
    <property type="entry name" value="HAD_sf"/>
</dbReference>
<name>A0AAD2PV80_9STRA</name>